<evidence type="ECO:0000256" key="3">
    <source>
        <dbReference type="ARBA" id="ARBA00022985"/>
    </source>
</evidence>
<dbReference type="Pfam" id="PF02348">
    <property type="entry name" value="CTP_transf_3"/>
    <property type="match status" value="1"/>
</dbReference>
<accession>A0A2W7QSW6</accession>
<dbReference type="Gene3D" id="3.90.550.10">
    <property type="entry name" value="Spore Coat Polysaccharide Biosynthesis Protein SpsA, Chain A"/>
    <property type="match status" value="1"/>
</dbReference>
<keyword evidence="2 4" id="KW-0548">Nucleotidyltransferase</keyword>
<dbReference type="HAMAP" id="MF_00057">
    <property type="entry name" value="KdsB"/>
    <property type="match status" value="1"/>
</dbReference>
<dbReference type="GO" id="GO:0033468">
    <property type="term" value="P:CMP-keto-3-deoxy-D-manno-octulosonic acid biosynthetic process"/>
    <property type="evidence" value="ECO:0007669"/>
    <property type="project" value="UniProtKB-UniRule"/>
</dbReference>
<comment type="function">
    <text evidence="4">Activates KDO (a required 8-carbon sugar) for incorporation into bacterial lipopolysaccharide in Gram-negative bacteria.</text>
</comment>
<dbReference type="CDD" id="cd02517">
    <property type="entry name" value="CMP-KDO-Synthetase"/>
    <property type="match status" value="1"/>
</dbReference>
<reference evidence="5 6" key="1">
    <citation type="submission" date="2018-06" db="EMBL/GenBank/DDBJ databases">
        <title>Genomic Encyclopedia of Archaeal and Bacterial Type Strains, Phase II (KMG-II): from individual species to whole genera.</title>
        <authorList>
            <person name="Goeker M."/>
        </authorList>
    </citation>
    <scope>NUCLEOTIDE SEQUENCE [LARGE SCALE GENOMIC DNA]</scope>
    <source>
        <strain evidence="5 6">DSM 22686</strain>
    </source>
</reference>
<evidence type="ECO:0000256" key="4">
    <source>
        <dbReference type="HAMAP-Rule" id="MF_00057"/>
    </source>
</evidence>
<evidence type="ECO:0000313" key="6">
    <source>
        <dbReference type="Proteomes" id="UP000249115"/>
    </source>
</evidence>
<dbReference type="NCBIfam" id="TIGR00466">
    <property type="entry name" value="kdsB"/>
    <property type="match status" value="1"/>
</dbReference>
<dbReference type="Proteomes" id="UP000249115">
    <property type="component" value="Unassembled WGS sequence"/>
</dbReference>
<keyword evidence="1 4" id="KW-0808">Transferase</keyword>
<keyword evidence="3 4" id="KW-0448">Lipopolysaccharide biosynthesis</keyword>
<keyword evidence="4" id="KW-0963">Cytoplasm</keyword>
<comment type="caution">
    <text evidence="5">The sequence shown here is derived from an EMBL/GenBank/DDBJ whole genome shotgun (WGS) entry which is preliminary data.</text>
</comment>
<dbReference type="SUPFAM" id="SSF53448">
    <property type="entry name" value="Nucleotide-diphospho-sugar transferases"/>
    <property type="match status" value="1"/>
</dbReference>
<dbReference type="GO" id="GO:0009103">
    <property type="term" value="P:lipopolysaccharide biosynthetic process"/>
    <property type="evidence" value="ECO:0007669"/>
    <property type="project" value="UniProtKB-UniRule"/>
</dbReference>
<evidence type="ECO:0000256" key="2">
    <source>
        <dbReference type="ARBA" id="ARBA00022695"/>
    </source>
</evidence>
<comment type="similarity">
    <text evidence="4">Belongs to the KdsB family.</text>
</comment>
<dbReference type="NCBIfam" id="NF009905">
    <property type="entry name" value="PRK13368.1"/>
    <property type="match status" value="1"/>
</dbReference>
<dbReference type="GO" id="GO:0005829">
    <property type="term" value="C:cytosol"/>
    <property type="evidence" value="ECO:0007669"/>
    <property type="project" value="TreeGrafter"/>
</dbReference>
<organism evidence="5 6">
    <name type="scientific">Algoriphagus ratkowskyi</name>
    <dbReference type="NCBI Taxonomy" id="57028"/>
    <lineage>
        <taxon>Bacteria</taxon>
        <taxon>Pseudomonadati</taxon>
        <taxon>Bacteroidota</taxon>
        <taxon>Cytophagia</taxon>
        <taxon>Cytophagales</taxon>
        <taxon>Cyclobacteriaceae</taxon>
        <taxon>Algoriphagus</taxon>
    </lineage>
</organism>
<dbReference type="RefSeq" id="WP_244912277.1">
    <property type="nucleotide sequence ID" value="NZ_QKZU01000024.1"/>
</dbReference>
<dbReference type="UniPathway" id="UPA00358">
    <property type="reaction ID" value="UER00476"/>
</dbReference>
<proteinExistence type="inferred from homology"/>
<dbReference type="PANTHER" id="PTHR42866">
    <property type="entry name" value="3-DEOXY-MANNO-OCTULOSONATE CYTIDYLYLTRANSFERASE"/>
    <property type="match status" value="1"/>
</dbReference>
<evidence type="ECO:0000256" key="1">
    <source>
        <dbReference type="ARBA" id="ARBA00022679"/>
    </source>
</evidence>
<evidence type="ECO:0000313" key="5">
    <source>
        <dbReference type="EMBL" id="PZX50276.1"/>
    </source>
</evidence>
<dbReference type="InterPro" id="IPR003329">
    <property type="entry name" value="Cytidylyl_trans"/>
</dbReference>
<dbReference type="PANTHER" id="PTHR42866:SF2">
    <property type="entry name" value="3-DEOXY-MANNO-OCTULOSONATE CYTIDYLYLTRANSFERASE, MITOCHONDRIAL"/>
    <property type="match status" value="1"/>
</dbReference>
<protein>
    <recommendedName>
        <fullName evidence="4">3-deoxy-manno-octulosonate cytidylyltransferase</fullName>
        <ecNumber evidence="4">2.7.7.38</ecNumber>
    </recommendedName>
    <alternativeName>
        <fullName evidence="4">CMP-2-keto-3-deoxyoctulosonic acid synthase</fullName>
        <shortName evidence="4">CKS</shortName>
        <shortName evidence="4">CMP-KDO synthase</shortName>
    </alternativeName>
</protein>
<dbReference type="EMBL" id="QKZU01000024">
    <property type="protein sequence ID" value="PZX50276.1"/>
    <property type="molecule type" value="Genomic_DNA"/>
</dbReference>
<dbReference type="NCBIfam" id="NF003952">
    <property type="entry name" value="PRK05450.1-5"/>
    <property type="match status" value="1"/>
</dbReference>
<dbReference type="InterPro" id="IPR029044">
    <property type="entry name" value="Nucleotide-diphossugar_trans"/>
</dbReference>
<name>A0A2W7QSW6_9BACT</name>
<comment type="catalytic activity">
    <reaction evidence="4">
        <text>3-deoxy-alpha-D-manno-oct-2-ulosonate + CTP = CMP-3-deoxy-beta-D-manno-octulosonate + diphosphate</text>
        <dbReference type="Rhea" id="RHEA:23448"/>
        <dbReference type="ChEBI" id="CHEBI:33019"/>
        <dbReference type="ChEBI" id="CHEBI:37563"/>
        <dbReference type="ChEBI" id="CHEBI:85986"/>
        <dbReference type="ChEBI" id="CHEBI:85987"/>
        <dbReference type="EC" id="2.7.7.38"/>
    </reaction>
</comment>
<dbReference type="InterPro" id="IPR004528">
    <property type="entry name" value="KdsB"/>
</dbReference>
<dbReference type="AlphaFoldDB" id="A0A2W7QSW6"/>
<sequence length="266" mass="30160">MEYRSGKIGRHIMQTQDNSNDFNPNMLSIAALIPARYASTRLPSKLVQDLGGKSVIQRTYLSTVKTGVFDEVWVVTDHPEIKQQIEAIGGKVFVSQKEHTSGSDRIAEAMSSVNADLIVNVQGDEPFQDEKSLRDLVAVFLDPRVDVASLKTRISAEEAENPNAVKVVTDLWGDALYFSRSKIPYNRELDPSVPYWKHIGVYAYRNNVLNDYTGLPKSQLEAIEMLEQLRLLENGYRIRMVETLHQAIAIDTEEDLEKARLYFKQL</sequence>
<comment type="pathway">
    <text evidence="4">Nucleotide-sugar biosynthesis; CMP-3-deoxy-D-manno-octulosonate biosynthesis; CMP-3-deoxy-D-manno-octulosonate from 3-deoxy-D-manno-octulosonate and CTP: step 1/1.</text>
</comment>
<dbReference type="EC" id="2.7.7.38" evidence="4"/>
<comment type="subcellular location">
    <subcellularLocation>
        <location evidence="4">Cytoplasm</location>
    </subcellularLocation>
</comment>
<dbReference type="GO" id="GO:0008690">
    <property type="term" value="F:3-deoxy-manno-octulosonate cytidylyltransferase activity"/>
    <property type="evidence" value="ECO:0007669"/>
    <property type="project" value="UniProtKB-UniRule"/>
</dbReference>
<gene>
    <name evidence="4" type="primary">kdsB</name>
    <name evidence="5" type="ORF">LV84_04076</name>
</gene>